<gene>
    <name evidence="1" type="ORF">S03H2_40464</name>
</gene>
<accession>X1GG12</accession>
<dbReference type="SUPFAM" id="SSF54001">
    <property type="entry name" value="Cysteine proteinases"/>
    <property type="match status" value="1"/>
</dbReference>
<protein>
    <submittedName>
        <fullName evidence="1">Uncharacterized protein</fullName>
    </submittedName>
</protein>
<proteinExistence type="predicted"/>
<name>X1GG12_9ZZZZ</name>
<dbReference type="Gene3D" id="3.90.1720.10">
    <property type="entry name" value="endopeptidase domain like (from Nostoc punctiforme)"/>
    <property type="match status" value="1"/>
</dbReference>
<reference evidence="1" key="1">
    <citation type="journal article" date="2014" name="Front. Microbiol.">
        <title>High frequency of phylogenetically diverse reductive dehalogenase-homologous genes in deep subseafloor sedimentary metagenomes.</title>
        <authorList>
            <person name="Kawai M."/>
            <person name="Futagami T."/>
            <person name="Toyoda A."/>
            <person name="Takaki Y."/>
            <person name="Nishi S."/>
            <person name="Hori S."/>
            <person name="Arai W."/>
            <person name="Tsubouchi T."/>
            <person name="Morono Y."/>
            <person name="Uchiyama I."/>
            <person name="Ito T."/>
            <person name="Fujiyama A."/>
            <person name="Inagaki F."/>
            <person name="Takami H."/>
        </authorList>
    </citation>
    <scope>NUCLEOTIDE SEQUENCE</scope>
    <source>
        <strain evidence="1">Expedition CK06-06</strain>
    </source>
</reference>
<dbReference type="EMBL" id="BARU01025089">
    <property type="protein sequence ID" value="GAH56851.1"/>
    <property type="molecule type" value="Genomic_DNA"/>
</dbReference>
<comment type="caution">
    <text evidence="1">The sequence shown here is derived from an EMBL/GenBank/DDBJ whole genome shotgun (WGS) entry which is preliminary data.</text>
</comment>
<dbReference type="AlphaFoldDB" id="X1GG12"/>
<sequence>MNNFKLNPGDILVNVNDREDPFSKVKRWFAGPYEHVFLYMGKLGLIVNRRQPRILRFPMLFESYGRGVSLRSLSERYGQEVVVMRLKAESDRKRIPRVLEEAIKLASDPQSYYDYLCIVKFAIPRLIFEKLGLPMPLKYHRDPWHICSEAVAEVFIRGGLDLLYLEDVPLPSDFVTDSLLLEKVWARSLSEELV</sequence>
<evidence type="ECO:0000313" key="1">
    <source>
        <dbReference type="EMBL" id="GAH56851.1"/>
    </source>
</evidence>
<dbReference type="InterPro" id="IPR038765">
    <property type="entry name" value="Papain-like_cys_pep_sf"/>
</dbReference>
<organism evidence="1">
    <name type="scientific">marine sediment metagenome</name>
    <dbReference type="NCBI Taxonomy" id="412755"/>
    <lineage>
        <taxon>unclassified sequences</taxon>
        <taxon>metagenomes</taxon>
        <taxon>ecological metagenomes</taxon>
    </lineage>
</organism>